<comment type="similarity">
    <text evidence="1">Belongs to the protein kinase superfamily. ADCK protein kinase family.</text>
</comment>
<dbReference type="OMA" id="RCNPEDI"/>
<dbReference type="AlphaFoldDB" id="A0A1X2HU00"/>
<organism evidence="3 4">
    <name type="scientific">Syncephalastrum racemosum</name>
    <name type="common">Filamentous fungus</name>
    <dbReference type="NCBI Taxonomy" id="13706"/>
    <lineage>
        <taxon>Eukaryota</taxon>
        <taxon>Fungi</taxon>
        <taxon>Fungi incertae sedis</taxon>
        <taxon>Mucoromycota</taxon>
        <taxon>Mucoromycotina</taxon>
        <taxon>Mucoromycetes</taxon>
        <taxon>Mucorales</taxon>
        <taxon>Syncephalastraceae</taxon>
        <taxon>Syncephalastrum</taxon>
    </lineage>
</organism>
<dbReference type="FunCoup" id="A0A1X2HU00">
    <property type="interactions" value="200"/>
</dbReference>
<dbReference type="InterPro" id="IPR051130">
    <property type="entry name" value="Mito_struct-func_regulator"/>
</dbReference>
<comment type="caution">
    <text evidence="3">The sequence shown here is derived from an EMBL/GenBank/DDBJ whole genome shotgun (WGS) entry which is preliminary data.</text>
</comment>
<dbReference type="CDD" id="cd13969">
    <property type="entry name" value="ADCK1-like"/>
    <property type="match status" value="1"/>
</dbReference>
<dbReference type="GO" id="GO:0007005">
    <property type="term" value="P:mitochondrion organization"/>
    <property type="evidence" value="ECO:0007669"/>
    <property type="project" value="TreeGrafter"/>
</dbReference>
<dbReference type="PANTHER" id="PTHR43173">
    <property type="entry name" value="ABC1 FAMILY PROTEIN"/>
    <property type="match status" value="1"/>
</dbReference>
<evidence type="ECO:0000256" key="1">
    <source>
        <dbReference type="ARBA" id="ARBA00009670"/>
    </source>
</evidence>
<dbReference type="InterPro" id="IPR011009">
    <property type="entry name" value="Kinase-like_dom_sf"/>
</dbReference>
<evidence type="ECO:0000259" key="2">
    <source>
        <dbReference type="Pfam" id="PF03109"/>
    </source>
</evidence>
<proteinExistence type="inferred from homology"/>
<dbReference type="Proteomes" id="UP000242180">
    <property type="component" value="Unassembled WGS sequence"/>
</dbReference>
<dbReference type="EMBL" id="MCGN01000001">
    <property type="protein sequence ID" value="ORZ03013.1"/>
    <property type="molecule type" value="Genomic_DNA"/>
</dbReference>
<dbReference type="STRING" id="13706.A0A1X2HU00"/>
<dbReference type="InterPro" id="IPR004147">
    <property type="entry name" value="ABC1_dom"/>
</dbReference>
<evidence type="ECO:0000313" key="3">
    <source>
        <dbReference type="EMBL" id="ORZ03013.1"/>
    </source>
</evidence>
<gene>
    <name evidence="3" type="ORF">BCR43DRAFT_528816</name>
</gene>
<dbReference type="GO" id="GO:0005743">
    <property type="term" value="C:mitochondrial inner membrane"/>
    <property type="evidence" value="ECO:0007669"/>
    <property type="project" value="TreeGrafter"/>
</dbReference>
<dbReference type="InterPro" id="IPR045307">
    <property type="entry name" value="ADCK1_dom"/>
</dbReference>
<dbReference type="SUPFAM" id="SSF56112">
    <property type="entry name" value="Protein kinase-like (PK-like)"/>
    <property type="match status" value="1"/>
</dbReference>
<dbReference type="OrthoDB" id="427480at2759"/>
<dbReference type="Pfam" id="PF03109">
    <property type="entry name" value="ABC1"/>
    <property type="match status" value="1"/>
</dbReference>
<accession>A0A1X2HU00</accession>
<protein>
    <submittedName>
        <fullName evidence="3">ABC1 family-domain-containing protein</fullName>
    </submittedName>
</protein>
<dbReference type="PANTHER" id="PTHR43173:SF19">
    <property type="entry name" value="AARF DOMAIN-CONTAINING PROTEIN KINASE 1"/>
    <property type="match status" value="1"/>
</dbReference>
<feature type="domain" description="ABC1 atypical kinase-like" evidence="2">
    <location>
        <begin position="60"/>
        <end position="312"/>
    </location>
</feature>
<reference evidence="3 4" key="1">
    <citation type="submission" date="2016-07" db="EMBL/GenBank/DDBJ databases">
        <title>Pervasive Adenine N6-methylation of Active Genes in Fungi.</title>
        <authorList>
            <consortium name="DOE Joint Genome Institute"/>
            <person name="Mondo S.J."/>
            <person name="Dannebaum R.O."/>
            <person name="Kuo R.C."/>
            <person name="Labutti K."/>
            <person name="Haridas S."/>
            <person name="Kuo A."/>
            <person name="Salamov A."/>
            <person name="Ahrendt S.R."/>
            <person name="Lipzen A."/>
            <person name="Sullivan W."/>
            <person name="Andreopoulos W.B."/>
            <person name="Clum A."/>
            <person name="Lindquist E."/>
            <person name="Daum C."/>
            <person name="Ramamoorthy G.K."/>
            <person name="Gryganskyi A."/>
            <person name="Culley D."/>
            <person name="Magnuson J.K."/>
            <person name="James T.Y."/>
            <person name="O'Malley M.A."/>
            <person name="Stajich J.E."/>
            <person name="Spatafora J.W."/>
            <person name="Visel A."/>
            <person name="Grigoriev I.V."/>
        </authorList>
    </citation>
    <scope>NUCLEOTIDE SEQUENCE [LARGE SCALE GENOMIC DNA]</scope>
    <source>
        <strain evidence="3 4">NRRL 2496</strain>
    </source>
</reference>
<dbReference type="InParanoid" id="A0A1X2HU00"/>
<evidence type="ECO:0000313" key="4">
    <source>
        <dbReference type="Proteomes" id="UP000242180"/>
    </source>
</evidence>
<name>A0A1X2HU00_SYNRA</name>
<dbReference type="GO" id="GO:0055088">
    <property type="term" value="P:lipid homeostasis"/>
    <property type="evidence" value="ECO:0007669"/>
    <property type="project" value="TreeGrafter"/>
</dbReference>
<dbReference type="Gene3D" id="1.10.510.10">
    <property type="entry name" value="Transferase(Phosphotransferase) domain 1"/>
    <property type="match status" value="1"/>
</dbReference>
<keyword evidence="4" id="KW-1185">Reference proteome</keyword>
<sequence length="463" mass="53300">MFLTTDGNEAAKSACHSRSAERVLATMESLGGIFIKWGQHLSSMVYILPEEYTSTLARCQDRCTSKTTLGEIRRLVTQDCNQDLDSLFSEFDPEPIGVASLAQVHRARLRETGQVVAVKLQHPQVEAFCQIDIDTVSWIFDVMQWWFPDFGFHWVSEDMRDSLPQELDFRNEAEHARRLAAQFANDTKTALVVPQIFFAHKRILCMEFMEGARVDDLEYMQRHRIKPSAVSTELMTIYSKMIFLNGYVHCDPHPGNILVRPHQGPLQRGRPAFDIVLLDHGLYRTVPEDLRLNYAHLWTALIEGDEEGIQKYCAGVGGSDHRLFASLLTGREWHTIRDAQLSVPRSALEKERVANKDGMRFLRRIKDIFATLPRVMLLLLKTSDLLRNVDEALRKGTAASPYVTYAIMGQYCAEAVWKETKENIWCQLGRMGLTWQLVKTFVISWWRYKRIELSLWTYLLHAS</sequence>